<name>A0AA39JC20_ARMTA</name>
<dbReference type="AlphaFoldDB" id="A0AA39JC20"/>
<comment type="caution">
    <text evidence="1">The sequence shown here is derived from an EMBL/GenBank/DDBJ whole genome shotgun (WGS) entry which is preliminary data.</text>
</comment>
<sequence length="128" mass="14541">MASKWINSCTESVHAKMTNAETACGNQEPVPAPTLHMDVQCLELDIALHLDIILRVLVVVHARAVYPATKAEEEFKVLFGFFEEVESLRERWKDILGAHIRVIIAITKTPHHQNLVYVHSLQCLLRTM</sequence>
<accession>A0AA39JC20</accession>
<keyword evidence="2" id="KW-1185">Reference proteome</keyword>
<evidence type="ECO:0000313" key="2">
    <source>
        <dbReference type="Proteomes" id="UP001175211"/>
    </source>
</evidence>
<evidence type="ECO:0000313" key="1">
    <source>
        <dbReference type="EMBL" id="KAK0439272.1"/>
    </source>
</evidence>
<dbReference type="GeneID" id="85353932"/>
<proteinExistence type="predicted"/>
<reference evidence="1" key="1">
    <citation type="submission" date="2023-06" db="EMBL/GenBank/DDBJ databases">
        <authorList>
            <consortium name="Lawrence Berkeley National Laboratory"/>
            <person name="Ahrendt S."/>
            <person name="Sahu N."/>
            <person name="Indic B."/>
            <person name="Wong-Bajracharya J."/>
            <person name="Merenyi Z."/>
            <person name="Ke H.-M."/>
            <person name="Monk M."/>
            <person name="Kocsube S."/>
            <person name="Drula E."/>
            <person name="Lipzen A."/>
            <person name="Balint B."/>
            <person name="Henrissat B."/>
            <person name="Andreopoulos B."/>
            <person name="Martin F.M."/>
            <person name="Harder C.B."/>
            <person name="Rigling D."/>
            <person name="Ford K.L."/>
            <person name="Foster G.D."/>
            <person name="Pangilinan J."/>
            <person name="Papanicolaou A."/>
            <person name="Barry K."/>
            <person name="LaButti K."/>
            <person name="Viragh M."/>
            <person name="Koriabine M."/>
            <person name="Yan M."/>
            <person name="Riley R."/>
            <person name="Champramary S."/>
            <person name="Plett K.L."/>
            <person name="Tsai I.J."/>
            <person name="Slot J."/>
            <person name="Sipos G."/>
            <person name="Plett J."/>
            <person name="Nagy L.G."/>
            <person name="Grigoriev I.V."/>
        </authorList>
    </citation>
    <scope>NUCLEOTIDE SEQUENCE</scope>
    <source>
        <strain evidence="1">CCBAS 213</strain>
    </source>
</reference>
<dbReference type="Proteomes" id="UP001175211">
    <property type="component" value="Unassembled WGS sequence"/>
</dbReference>
<dbReference type="EMBL" id="JAUEPS010000088">
    <property type="protein sequence ID" value="KAK0439272.1"/>
    <property type="molecule type" value="Genomic_DNA"/>
</dbReference>
<protein>
    <submittedName>
        <fullName evidence="1">Uncharacterized protein</fullName>
    </submittedName>
</protein>
<gene>
    <name evidence="1" type="ORF">EV420DRAFT_1486410</name>
</gene>
<dbReference type="RefSeq" id="XP_060323203.1">
    <property type="nucleotide sequence ID" value="XM_060470384.1"/>
</dbReference>
<organism evidence="1 2">
    <name type="scientific">Armillaria tabescens</name>
    <name type="common">Ringless honey mushroom</name>
    <name type="synonym">Agaricus tabescens</name>
    <dbReference type="NCBI Taxonomy" id="1929756"/>
    <lineage>
        <taxon>Eukaryota</taxon>
        <taxon>Fungi</taxon>
        <taxon>Dikarya</taxon>
        <taxon>Basidiomycota</taxon>
        <taxon>Agaricomycotina</taxon>
        <taxon>Agaricomycetes</taxon>
        <taxon>Agaricomycetidae</taxon>
        <taxon>Agaricales</taxon>
        <taxon>Marasmiineae</taxon>
        <taxon>Physalacriaceae</taxon>
        <taxon>Desarmillaria</taxon>
    </lineage>
</organism>